<evidence type="ECO:0000313" key="3">
    <source>
        <dbReference type="Proteomes" id="UP001138672"/>
    </source>
</evidence>
<protein>
    <recommendedName>
        <fullName evidence="5">tRNA modification GTPase</fullName>
    </recommendedName>
</protein>
<keyword evidence="4" id="KW-1185">Reference proteome</keyword>
<gene>
    <name evidence="1" type="ORF">J2Z56_003059</name>
    <name evidence="2" type="ORF">J2Z57_002907</name>
</gene>
<sequence>MKKILLVIIACLQFVNIFAQIKYEKGYFVDTSGNTIECYLKNNSNIQNSTDPINYKLEQDSEVKTINYNLIKEISIYNTYKFVKQSVEIGREDPLHENAKDFAFKTESLFLRVIIEGKANLYSYKEKGVEIFFFSTDILAPQQLIFKSYRDENYKAKQENRTYRKQLFENLTCEGIDFYDTINLKYDENDLSGFFITYNTCENSQHVVYLKKHKVFYINIRPRINSNSLTLTEIGDRVNLDSYDFENKITFGIGLEAEIILPFLNNKLAISIEPTYRKYNSKIYTPRVGDFTGSFDLNYSSIEIPLSLRHYSYLNDNSKIFLNASMVLDFVSDASIEKKFDDILINKLDIEPALNFAFGAGYKFKDKYSAEIRLYSKRDIVNQLGGWTSSYNAASLILGYTLF</sequence>
<evidence type="ECO:0000313" key="2">
    <source>
        <dbReference type="EMBL" id="MDQ0336453.1"/>
    </source>
</evidence>
<evidence type="ECO:0000313" key="4">
    <source>
        <dbReference type="Proteomes" id="UP001231587"/>
    </source>
</evidence>
<proteinExistence type="predicted"/>
<organism evidence="1 3">
    <name type="scientific">Formosa algae</name>
    <dbReference type="NCBI Taxonomy" id="225843"/>
    <lineage>
        <taxon>Bacteria</taxon>
        <taxon>Pseudomonadati</taxon>
        <taxon>Bacteroidota</taxon>
        <taxon>Flavobacteriia</taxon>
        <taxon>Flavobacteriales</taxon>
        <taxon>Flavobacteriaceae</taxon>
        <taxon>Formosa</taxon>
    </lineage>
</organism>
<dbReference type="RefSeq" id="WP_057779415.1">
    <property type="nucleotide sequence ID" value="NZ_JAGGJQ010000009.1"/>
</dbReference>
<accession>A0A9X1CCH8</accession>
<dbReference type="EMBL" id="JAGGJQ010000009">
    <property type="protein sequence ID" value="MBP1841127.1"/>
    <property type="molecule type" value="Genomic_DNA"/>
</dbReference>
<comment type="caution">
    <text evidence="1">The sequence shown here is derived from an EMBL/GenBank/DDBJ whole genome shotgun (WGS) entry which is preliminary data.</text>
</comment>
<dbReference type="OrthoDB" id="921445at2"/>
<evidence type="ECO:0008006" key="5">
    <source>
        <dbReference type="Google" id="ProtNLM"/>
    </source>
</evidence>
<dbReference type="Proteomes" id="UP001138672">
    <property type="component" value="Unassembled WGS sequence"/>
</dbReference>
<dbReference type="EMBL" id="JAUSUU010000009">
    <property type="protein sequence ID" value="MDQ0336453.1"/>
    <property type="molecule type" value="Genomic_DNA"/>
</dbReference>
<evidence type="ECO:0000313" key="1">
    <source>
        <dbReference type="EMBL" id="MBP1841127.1"/>
    </source>
</evidence>
<dbReference type="Proteomes" id="UP001231587">
    <property type="component" value="Unassembled WGS sequence"/>
</dbReference>
<dbReference type="AlphaFoldDB" id="A0A9X1CCH8"/>
<reference evidence="1" key="1">
    <citation type="submission" date="2021-03" db="EMBL/GenBank/DDBJ databases">
        <title>Genomic Encyclopedia of Type Strains, Phase IV (KMG-IV): sequencing the most valuable type-strain genomes for metagenomic binning, comparative biology and taxonomic classification.</title>
        <authorList>
            <person name="Goeker M."/>
        </authorList>
    </citation>
    <scope>NUCLEOTIDE SEQUENCE</scope>
    <source>
        <strain evidence="1">DSM 15523</strain>
        <strain evidence="2 4">DSM 16476</strain>
    </source>
</reference>
<name>A0A9X1CCH8_9FLAO</name>